<dbReference type="Proteomes" id="UP001501175">
    <property type="component" value="Unassembled WGS sequence"/>
</dbReference>
<keyword evidence="3" id="KW-0808">Transferase</keyword>
<dbReference type="PANTHER" id="PTHR43630">
    <property type="entry name" value="POLY-BETA-1,6-N-ACETYL-D-GLUCOSAMINE SYNTHASE"/>
    <property type="match status" value="1"/>
</dbReference>
<gene>
    <name evidence="5" type="ORF">GCM10023189_26170</name>
</gene>
<dbReference type="InterPro" id="IPR029044">
    <property type="entry name" value="Nucleotide-diphossugar_trans"/>
</dbReference>
<dbReference type="RefSeq" id="WP_345244158.1">
    <property type="nucleotide sequence ID" value="NZ_BAABHD010000029.1"/>
</dbReference>
<keyword evidence="2" id="KW-0328">Glycosyltransferase</keyword>
<dbReference type="EMBL" id="BAABHD010000029">
    <property type="protein sequence ID" value="GAA4456645.1"/>
    <property type="molecule type" value="Genomic_DNA"/>
</dbReference>
<organism evidence="5 6">
    <name type="scientific">Nibrella saemangeumensis</name>
    <dbReference type="NCBI Taxonomy" id="1084526"/>
    <lineage>
        <taxon>Bacteria</taxon>
        <taxon>Pseudomonadati</taxon>
        <taxon>Bacteroidota</taxon>
        <taxon>Cytophagia</taxon>
        <taxon>Cytophagales</taxon>
        <taxon>Spirosomataceae</taxon>
        <taxon>Nibrella</taxon>
    </lineage>
</organism>
<evidence type="ECO:0000256" key="2">
    <source>
        <dbReference type="ARBA" id="ARBA00022676"/>
    </source>
</evidence>
<protein>
    <recommendedName>
        <fullName evidence="7">Glycosyltransferase, catalytic subunit of cellulose synthase and poly-beta-1,6-N-acetylglucosamine synthase</fullName>
    </recommendedName>
</protein>
<accession>A0ABP8MV26</accession>
<keyword evidence="4" id="KW-0812">Transmembrane</keyword>
<proteinExistence type="inferred from homology"/>
<evidence type="ECO:0000256" key="3">
    <source>
        <dbReference type="ARBA" id="ARBA00022679"/>
    </source>
</evidence>
<comment type="similarity">
    <text evidence="1">Belongs to the glycosyltransferase 2 family.</text>
</comment>
<name>A0ABP8MV26_9BACT</name>
<evidence type="ECO:0000313" key="5">
    <source>
        <dbReference type="EMBL" id="GAA4456645.1"/>
    </source>
</evidence>
<feature type="transmembrane region" description="Helical" evidence="4">
    <location>
        <begin position="235"/>
        <end position="256"/>
    </location>
</feature>
<keyword evidence="4" id="KW-0472">Membrane</keyword>
<dbReference type="Pfam" id="PF13641">
    <property type="entry name" value="Glyco_tranf_2_3"/>
    <property type="match status" value="1"/>
</dbReference>
<feature type="transmembrane region" description="Helical" evidence="4">
    <location>
        <begin position="262"/>
        <end position="281"/>
    </location>
</feature>
<feature type="transmembrane region" description="Helical" evidence="4">
    <location>
        <begin position="302"/>
        <end position="322"/>
    </location>
</feature>
<sequence length="335" mass="38796">MPEAIRERVSILIAARNEEATILTCLQAIDNLAYPPDCLEVLIGNDRSEDGTGSLVDQFICNKPQFRLVDITTNLNQQQGKANVLAQLARQASGQYLFFTDADTAVPPTWISGMLRPFQDPRIGIVTGCTQINGREFWATIQAMEWLVTQYLIKQFADWDIPLTAMGNNMAVRRPVYQQTGGYEKLPFSVVEDYQLFREVLQRGHSFAHLFEPTVLATTQPMPDWRSWMQQRKRWMVGAFQLPWYFAVLLVAQALFLPLLLLLALWQPLLALGLWLARFLWQSVQLVQVARQFRRYDFLPYLLPYDLVMSVNWLLSLLYYWLPTPVTWKNRTFNP</sequence>
<dbReference type="PANTHER" id="PTHR43630:SF1">
    <property type="entry name" value="POLY-BETA-1,6-N-ACETYL-D-GLUCOSAMINE SYNTHASE"/>
    <property type="match status" value="1"/>
</dbReference>
<keyword evidence="6" id="KW-1185">Reference proteome</keyword>
<reference evidence="6" key="1">
    <citation type="journal article" date="2019" name="Int. J. Syst. Evol. Microbiol.">
        <title>The Global Catalogue of Microorganisms (GCM) 10K type strain sequencing project: providing services to taxonomists for standard genome sequencing and annotation.</title>
        <authorList>
            <consortium name="The Broad Institute Genomics Platform"/>
            <consortium name="The Broad Institute Genome Sequencing Center for Infectious Disease"/>
            <person name="Wu L."/>
            <person name="Ma J."/>
        </authorList>
    </citation>
    <scope>NUCLEOTIDE SEQUENCE [LARGE SCALE GENOMIC DNA]</scope>
    <source>
        <strain evidence="6">JCM 17927</strain>
    </source>
</reference>
<dbReference type="SUPFAM" id="SSF53448">
    <property type="entry name" value="Nucleotide-diphospho-sugar transferases"/>
    <property type="match status" value="1"/>
</dbReference>
<evidence type="ECO:0000256" key="4">
    <source>
        <dbReference type="SAM" id="Phobius"/>
    </source>
</evidence>
<keyword evidence="4" id="KW-1133">Transmembrane helix</keyword>
<comment type="caution">
    <text evidence="5">The sequence shown here is derived from an EMBL/GenBank/DDBJ whole genome shotgun (WGS) entry which is preliminary data.</text>
</comment>
<dbReference type="Gene3D" id="3.90.550.10">
    <property type="entry name" value="Spore Coat Polysaccharide Biosynthesis Protein SpsA, Chain A"/>
    <property type="match status" value="1"/>
</dbReference>
<evidence type="ECO:0000313" key="6">
    <source>
        <dbReference type="Proteomes" id="UP001501175"/>
    </source>
</evidence>
<evidence type="ECO:0008006" key="7">
    <source>
        <dbReference type="Google" id="ProtNLM"/>
    </source>
</evidence>
<evidence type="ECO:0000256" key="1">
    <source>
        <dbReference type="ARBA" id="ARBA00006739"/>
    </source>
</evidence>